<organism evidence="2 3">
    <name type="scientific">Oceaniradius stylonematis</name>
    <dbReference type="NCBI Taxonomy" id="2184161"/>
    <lineage>
        <taxon>Bacteria</taxon>
        <taxon>Pseudomonadati</taxon>
        <taxon>Pseudomonadota</taxon>
        <taxon>Alphaproteobacteria</taxon>
        <taxon>Hyphomicrobiales</taxon>
        <taxon>Ahrensiaceae</taxon>
        <taxon>Oceaniradius</taxon>
    </lineage>
</organism>
<name>A0A3A8AC86_9HYPH</name>
<keyword evidence="3" id="KW-1185">Reference proteome</keyword>
<keyword evidence="1" id="KW-0472">Membrane</keyword>
<dbReference type="EMBL" id="QFWV02000004">
    <property type="protein sequence ID" value="RKF07536.1"/>
    <property type="molecule type" value="Genomic_DNA"/>
</dbReference>
<accession>A0A3A8AC86</accession>
<dbReference type="AlphaFoldDB" id="A0A3A8AC86"/>
<sequence>MQTLSTTRQGAVAVKPADAAGDGPDHAVWLPALAFAGAAGTFALGQFSFAAALSVAVAASAGSALIAVGRGSERLRAPLFVDRLAQGCLCAALLWAAQLLTAGLLPAGMGLVSTGLTVLALFMALSALEAMAAAGLCLAARRGLGGSIAAAIVLDNRGFASLGALRR</sequence>
<dbReference type="Proteomes" id="UP000246132">
    <property type="component" value="Unassembled WGS sequence"/>
</dbReference>
<protein>
    <submittedName>
        <fullName evidence="2">Uncharacterized protein</fullName>
    </submittedName>
</protein>
<evidence type="ECO:0000256" key="1">
    <source>
        <dbReference type="SAM" id="Phobius"/>
    </source>
</evidence>
<gene>
    <name evidence="2" type="ORF">DEM25_007050</name>
</gene>
<feature type="transmembrane region" description="Helical" evidence="1">
    <location>
        <begin position="47"/>
        <end position="68"/>
    </location>
</feature>
<comment type="caution">
    <text evidence="2">The sequence shown here is derived from an EMBL/GenBank/DDBJ whole genome shotgun (WGS) entry which is preliminary data.</text>
</comment>
<reference evidence="2 3" key="1">
    <citation type="journal article" date="2018" name="Int. J. Syst. Bacteriol.">
        <title>Oceaniradius stylonemae gen. nov., sp. nov., isolated from a red alga, Stylonema cornu-cervi.</title>
        <authorList>
            <person name="Jeong S."/>
        </authorList>
    </citation>
    <scope>NUCLEOTIDE SEQUENCE [LARGE SCALE GENOMIC DNA]</scope>
    <source>
        <strain evidence="2 3">StC1</strain>
    </source>
</reference>
<proteinExistence type="predicted"/>
<dbReference type="RefSeq" id="WP_109765663.1">
    <property type="nucleotide sequence ID" value="NZ_JASHJV010000004.1"/>
</dbReference>
<evidence type="ECO:0000313" key="2">
    <source>
        <dbReference type="EMBL" id="RKF07536.1"/>
    </source>
</evidence>
<keyword evidence="1" id="KW-0812">Transmembrane</keyword>
<evidence type="ECO:0000313" key="3">
    <source>
        <dbReference type="Proteomes" id="UP000246132"/>
    </source>
</evidence>
<feature type="transmembrane region" description="Helical" evidence="1">
    <location>
        <begin position="89"/>
        <end position="112"/>
    </location>
</feature>
<keyword evidence="1" id="KW-1133">Transmembrane helix</keyword>
<feature type="transmembrane region" description="Helical" evidence="1">
    <location>
        <begin position="118"/>
        <end position="139"/>
    </location>
</feature>